<keyword evidence="2" id="KW-1185">Reference proteome</keyword>
<sequence length="71" mass="8069">MKSQAIVVTEQVDPNLKQLTDIFIFVLDTKLETNDVKRVGKTQQGHFKFPEEPTCQSSKLCLILTISVFQT</sequence>
<reference evidence="1" key="1">
    <citation type="submission" date="2022-06" db="EMBL/GenBank/DDBJ databases">
        <title>Uncovering the hologenomic basis of an extraordinary plant invasion.</title>
        <authorList>
            <person name="Bieker V.C."/>
            <person name="Martin M.D."/>
            <person name="Gilbert T."/>
            <person name="Hodgins K."/>
            <person name="Battlay P."/>
            <person name="Petersen B."/>
            <person name="Wilson J."/>
        </authorList>
    </citation>
    <scope>NUCLEOTIDE SEQUENCE</scope>
    <source>
        <strain evidence="1">AA19_3_7</strain>
        <tissue evidence="1">Leaf</tissue>
    </source>
</reference>
<dbReference type="AlphaFoldDB" id="A0AAD5C0T8"/>
<protein>
    <submittedName>
        <fullName evidence="1">Uncharacterized protein</fullName>
    </submittedName>
</protein>
<name>A0AAD5C0T8_AMBAR</name>
<dbReference type="Proteomes" id="UP001206925">
    <property type="component" value="Unassembled WGS sequence"/>
</dbReference>
<evidence type="ECO:0000313" key="1">
    <source>
        <dbReference type="EMBL" id="KAI7733276.1"/>
    </source>
</evidence>
<organism evidence="1 2">
    <name type="scientific">Ambrosia artemisiifolia</name>
    <name type="common">Common ragweed</name>
    <dbReference type="NCBI Taxonomy" id="4212"/>
    <lineage>
        <taxon>Eukaryota</taxon>
        <taxon>Viridiplantae</taxon>
        <taxon>Streptophyta</taxon>
        <taxon>Embryophyta</taxon>
        <taxon>Tracheophyta</taxon>
        <taxon>Spermatophyta</taxon>
        <taxon>Magnoliopsida</taxon>
        <taxon>eudicotyledons</taxon>
        <taxon>Gunneridae</taxon>
        <taxon>Pentapetalae</taxon>
        <taxon>asterids</taxon>
        <taxon>campanulids</taxon>
        <taxon>Asterales</taxon>
        <taxon>Asteraceae</taxon>
        <taxon>Asteroideae</taxon>
        <taxon>Heliantheae alliance</taxon>
        <taxon>Heliantheae</taxon>
        <taxon>Ambrosia</taxon>
    </lineage>
</organism>
<dbReference type="EMBL" id="JAMZMK010010045">
    <property type="protein sequence ID" value="KAI7733276.1"/>
    <property type="molecule type" value="Genomic_DNA"/>
</dbReference>
<accession>A0AAD5C0T8</accession>
<comment type="caution">
    <text evidence="1">The sequence shown here is derived from an EMBL/GenBank/DDBJ whole genome shotgun (WGS) entry which is preliminary data.</text>
</comment>
<proteinExistence type="predicted"/>
<evidence type="ECO:0000313" key="2">
    <source>
        <dbReference type="Proteomes" id="UP001206925"/>
    </source>
</evidence>
<gene>
    <name evidence="1" type="ORF">M8C21_001150</name>
</gene>